<dbReference type="InterPro" id="IPR006186">
    <property type="entry name" value="Ser/Thr-sp_prot-phosphatase"/>
</dbReference>
<dbReference type="Pfam" id="PF00149">
    <property type="entry name" value="Metallophos"/>
    <property type="match status" value="1"/>
</dbReference>
<organism evidence="2 3">
    <name type="scientific">Halomonas koreensis</name>
    <dbReference type="NCBI Taxonomy" id="245385"/>
    <lineage>
        <taxon>Bacteria</taxon>
        <taxon>Pseudomonadati</taxon>
        <taxon>Pseudomonadota</taxon>
        <taxon>Gammaproteobacteria</taxon>
        <taxon>Oceanospirillales</taxon>
        <taxon>Halomonadaceae</taxon>
        <taxon>Halomonas</taxon>
    </lineage>
</organism>
<evidence type="ECO:0000259" key="1">
    <source>
        <dbReference type="PROSITE" id="PS00125"/>
    </source>
</evidence>
<dbReference type="InterPro" id="IPR029052">
    <property type="entry name" value="Metallo-depent_PP-like"/>
</dbReference>
<dbReference type="SUPFAM" id="SSF56300">
    <property type="entry name" value="Metallo-dependent phosphatases"/>
    <property type="match status" value="1"/>
</dbReference>
<proteinExistence type="predicted"/>
<evidence type="ECO:0000313" key="2">
    <source>
        <dbReference type="EMBL" id="MDR5865838.1"/>
    </source>
</evidence>
<gene>
    <name evidence="2" type="ORF">QC818_03395</name>
</gene>
<reference evidence="2 3" key="1">
    <citation type="submission" date="2023-04" db="EMBL/GenBank/DDBJ databases">
        <title>A long-awaited taxogenomic arrangement of the family Halomonadaceae.</title>
        <authorList>
            <person name="De La Haba R."/>
            <person name="Chuvochina M."/>
            <person name="Wittouck S."/>
            <person name="Arahal D.R."/>
            <person name="Sanchez-Porro C."/>
            <person name="Hugenholtz P."/>
            <person name="Ventosa A."/>
        </authorList>
    </citation>
    <scope>NUCLEOTIDE SEQUENCE [LARGE SCALE GENOMIC DNA]</scope>
    <source>
        <strain evidence="2 3">DSM 23530</strain>
    </source>
</reference>
<dbReference type="Proteomes" id="UP001264519">
    <property type="component" value="Unassembled WGS sequence"/>
</dbReference>
<comment type="caution">
    <text evidence="2">The sequence shown here is derived from an EMBL/GenBank/DDBJ whole genome shotgun (WGS) entry which is preliminary data.</text>
</comment>
<keyword evidence="3" id="KW-1185">Reference proteome</keyword>
<dbReference type="RefSeq" id="WP_309651438.1">
    <property type="nucleotide sequence ID" value="NZ_JARWAK010000002.1"/>
</dbReference>
<dbReference type="Gene3D" id="3.60.21.10">
    <property type="match status" value="1"/>
</dbReference>
<dbReference type="PANTHER" id="PTHR42850">
    <property type="entry name" value="METALLOPHOSPHOESTERASE"/>
    <property type="match status" value="1"/>
</dbReference>
<sequence length="219" mass="24197">MIRHAPNPRGRDFFVGDLHGEYDRLMAALEAVDFDVARDRLFPVGDLIDRGPRSRDCLGLALAPWCFAVRGNHEQLAREALFGDDDAMALWVINGGGWALEEDRASLAALLEAALARLPLAREIEVDGRRIGLVHAEPPADWADIERCDRHRLIWGRDRIRRGDTTPVRGIEAVVVGHTILEAPITLGNVHYLDTGAFATGRLTLVEARELLATGDATR</sequence>
<dbReference type="PROSITE" id="PS00125">
    <property type="entry name" value="SER_THR_PHOSPHATASE"/>
    <property type="match status" value="1"/>
</dbReference>
<evidence type="ECO:0000313" key="3">
    <source>
        <dbReference type="Proteomes" id="UP001264519"/>
    </source>
</evidence>
<dbReference type="PANTHER" id="PTHR42850:SF10">
    <property type="entry name" value="SERINE_THREONINE-PROTEIN PHOSPHATASE 1"/>
    <property type="match status" value="1"/>
</dbReference>
<protein>
    <submittedName>
        <fullName evidence="2">Metallophosphoesterase</fullName>
    </submittedName>
</protein>
<dbReference type="EMBL" id="JARWAK010000002">
    <property type="protein sequence ID" value="MDR5865838.1"/>
    <property type="molecule type" value="Genomic_DNA"/>
</dbReference>
<name>A0ABU1FZY8_9GAMM</name>
<dbReference type="InterPro" id="IPR004843">
    <property type="entry name" value="Calcineurin-like_PHP"/>
</dbReference>
<feature type="domain" description="Serine/threonine specific protein phosphatases" evidence="1">
    <location>
        <begin position="69"/>
        <end position="74"/>
    </location>
</feature>
<dbReference type="InterPro" id="IPR050126">
    <property type="entry name" value="Ap4A_hydrolase"/>
</dbReference>
<accession>A0ABU1FZY8</accession>